<evidence type="ECO:0000313" key="3">
    <source>
        <dbReference type="Proteomes" id="UP000001357"/>
    </source>
</evidence>
<proteinExistence type="predicted"/>
<dbReference type="Pfam" id="PF00582">
    <property type="entry name" value="Usp"/>
    <property type="match status" value="1"/>
</dbReference>
<dbReference type="AlphaFoldDB" id="A9V6Y7"/>
<sequence>MAVRKLILAVDHSPASHEALEFAVTNLYREGDELHFVHCFKPLQPAVGPHYSYVPSEEEQANWRREQSHVLEEFVKDARAKNPGLTCRAILISGDPREELIAYAETESASMIVVGSRGRGALKRAILGSVSTYVVTHSKIPVVVCHAKA</sequence>
<dbReference type="PANTHER" id="PTHR31964:SF113">
    <property type="entry name" value="USPA DOMAIN-CONTAINING PROTEIN"/>
    <property type="match status" value="1"/>
</dbReference>
<dbReference type="InterPro" id="IPR014729">
    <property type="entry name" value="Rossmann-like_a/b/a_fold"/>
</dbReference>
<evidence type="ECO:0000313" key="2">
    <source>
        <dbReference type="EMBL" id="EDQ86627.1"/>
    </source>
</evidence>
<dbReference type="InterPro" id="IPR006015">
    <property type="entry name" value="Universal_stress_UspA"/>
</dbReference>
<accession>A9V6Y7</accession>
<keyword evidence="3" id="KW-1185">Reference proteome</keyword>
<dbReference type="PRINTS" id="PR01438">
    <property type="entry name" value="UNVRSLSTRESS"/>
</dbReference>
<dbReference type="EMBL" id="CH991564">
    <property type="protein sequence ID" value="EDQ86627.1"/>
    <property type="molecule type" value="Genomic_DNA"/>
</dbReference>
<organism evidence="2 3">
    <name type="scientific">Monosiga brevicollis</name>
    <name type="common">Choanoflagellate</name>
    <dbReference type="NCBI Taxonomy" id="81824"/>
    <lineage>
        <taxon>Eukaryota</taxon>
        <taxon>Choanoflagellata</taxon>
        <taxon>Craspedida</taxon>
        <taxon>Salpingoecidae</taxon>
        <taxon>Monosiga</taxon>
    </lineage>
</organism>
<dbReference type="Proteomes" id="UP000001357">
    <property type="component" value="Unassembled WGS sequence"/>
</dbReference>
<dbReference type="InterPro" id="IPR006016">
    <property type="entry name" value="UspA"/>
</dbReference>
<feature type="domain" description="UspA" evidence="1">
    <location>
        <begin position="4"/>
        <end position="146"/>
    </location>
</feature>
<evidence type="ECO:0000259" key="1">
    <source>
        <dbReference type="Pfam" id="PF00582"/>
    </source>
</evidence>
<dbReference type="eggNOG" id="ENOG502RXWD">
    <property type="taxonomic scope" value="Eukaryota"/>
</dbReference>
<dbReference type="InParanoid" id="A9V6Y7"/>
<protein>
    <recommendedName>
        <fullName evidence="1">UspA domain-containing protein</fullName>
    </recommendedName>
</protein>
<gene>
    <name evidence="2" type="ORF">MONBRDRAFT_38315</name>
</gene>
<dbReference type="KEGG" id="mbr:MONBRDRAFT_38315"/>
<dbReference type="RefSeq" id="XP_001748463.1">
    <property type="nucleotide sequence ID" value="XM_001748411.1"/>
</dbReference>
<dbReference type="SUPFAM" id="SSF52402">
    <property type="entry name" value="Adenine nucleotide alpha hydrolases-like"/>
    <property type="match status" value="1"/>
</dbReference>
<dbReference type="CDD" id="cd23659">
    <property type="entry name" value="USP_At3g01520-like"/>
    <property type="match status" value="1"/>
</dbReference>
<dbReference type="OMA" id="SHHFAAF"/>
<dbReference type="Gene3D" id="3.40.50.620">
    <property type="entry name" value="HUPs"/>
    <property type="match status" value="1"/>
</dbReference>
<dbReference type="GeneID" id="5893819"/>
<dbReference type="PANTHER" id="PTHR31964">
    <property type="entry name" value="ADENINE NUCLEOTIDE ALPHA HYDROLASES-LIKE SUPERFAMILY PROTEIN"/>
    <property type="match status" value="1"/>
</dbReference>
<name>A9V6Y7_MONBE</name>
<dbReference type="STRING" id="81824.A9V6Y7"/>
<reference evidence="2 3" key="1">
    <citation type="journal article" date="2008" name="Nature">
        <title>The genome of the choanoflagellate Monosiga brevicollis and the origin of metazoans.</title>
        <authorList>
            <consortium name="JGI Sequencing"/>
            <person name="King N."/>
            <person name="Westbrook M.J."/>
            <person name="Young S.L."/>
            <person name="Kuo A."/>
            <person name="Abedin M."/>
            <person name="Chapman J."/>
            <person name="Fairclough S."/>
            <person name="Hellsten U."/>
            <person name="Isogai Y."/>
            <person name="Letunic I."/>
            <person name="Marr M."/>
            <person name="Pincus D."/>
            <person name="Putnam N."/>
            <person name="Rokas A."/>
            <person name="Wright K.J."/>
            <person name="Zuzow R."/>
            <person name="Dirks W."/>
            <person name="Good M."/>
            <person name="Goodstein D."/>
            <person name="Lemons D."/>
            <person name="Li W."/>
            <person name="Lyons J.B."/>
            <person name="Morris A."/>
            <person name="Nichols S."/>
            <person name="Richter D.J."/>
            <person name="Salamov A."/>
            <person name="Bork P."/>
            <person name="Lim W.A."/>
            <person name="Manning G."/>
            <person name="Miller W.T."/>
            <person name="McGinnis W."/>
            <person name="Shapiro H."/>
            <person name="Tjian R."/>
            <person name="Grigoriev I.V."/>
            <person name="Rokhsar D."/>
        </authorList>
    </citation>
    <scope>NUCLEOTIDE SEQUENCE [LARGE SCALE GENOMIC DNA]</scope>
    <source>
        <strain evidence="3">MX1 / ATCC 50154</strain>
    </source>
</reference>